<evidence type="ECO:0000256" key="5">
    <source>
        <dbReference type="PROSITE-ProRule" id="PRU00339"/>
    </source>
</evidence>
<keyword evidence="3" id="KW-0677">Repeat</keyword>
<feature type="region of interest" description="Disordered" evidence="6">
    <location>
        <begin position="359"/>
        <end position="456"/>
    </location>
</feature>
<feature type="compositionally biased region" description="Low complexity" evidence="6">
    <location>
        <begin position="428"/>
        <end position="440"/>
    </location>
</feature>
<dbReference type="FunFam" id="1.25.40.10:FF:000221">
    <property type="entry name" value="Mitochondrial import receptor subunit TOM34"/>
    <property type="match status" value="1"/>
</dbReference>
<keyword evidence="9" id="KW-1185">Reference proteome</keyword>
<feature type="compositionally biased region" description="Basic and acidic residues" evidence="6">
    <location>
        <begin position="786"/>
        <end position="799"/>
    </location>
</feature>
<dbReference type="InterPro" id="IPR051982">
    <property type="entry name" value="CiliaryAsmbly_MitoImport"/>
</dbReference>
<accession>A0AAD8GFI5</accession>
<evidence type="ECO:0000313" key="9">
    <source>
        <dbReference type="Proteomes" id="UP001230051"/>
    </source>
</evidence>
<evidence type="ECO:0000256" key="3">
    <source>
        <dbReference type="ARBA" id="ARBA00022737"/>
    </source>
</evidence>
<feature type="domain" description="RNA-polymerase II-associated protein 3-like C-terminal" evidence="7">
    <location>
        <begin position="820"/>
        <end position="912"/>
    </location>
</feature>
<protein>
    <submittedName>
        <fullName evidence="8">Sperm-associated antigen 1 isoform X1</fullName>
    </submittedName>
</protein>
<feature type="region of interest" description="Disordered" evidence="6">
    <location>
        <begin position="316"/>
        <end position="336"/>
    </location>
</feature>
<dbReference type="InterPro" id="IPR025986">
    <property type="entry name" value="RPAP3-like_C"/>
</dbReference>
<dbReference type="PROSITE" id="PS50005">
    <property type="entry name" value="TPR"/>
    <property type="match status" value="3"/>
</dbReference>
<gene>
    <name evidence="8" type="primary">SPAG1</name>
    <name evidence="8" type="ORF">AOXY_G3359</name>
</gene>
<feature type="region of interest" description="Disordered" evidence="6">
    <location>
        <begin position="757"/>
        <end position="810"/>
    </location>
</feature>
<feature type="repeat" description="TPR" evidence="5">
    <location>
        <begin position="277"/>
        <end position="310"/>
    </location>
</feature>
<proteinExistence type="predicted"/>
<sequence>METEQVSSMLDLGTTKSYKIPVEHLDYSFIEKCTDVRHLEKILAVLRSGEEGIYPALTEFCEKKIESLDPRSQALRKEKPPATAASFSSDEWREIMCDLKSWSKEINQRETELKYQSVLDNSENVPPVRGSNVFVPSKQNKINKGKTSKNKVVPREYSEWDKFDVEKECAKVEGCNKEKSSPGLINHGLPKIKRKIDTTGLTDKEKNIIANREKDKGNEFFNAKDYEDAVVYYTRSISVIPSVAAYNNRAQAEIKLQHWNNAFNDCEKVLELEPNNMKALLRRATVYKHLGKVKEAADDLKKVLQAEPENVMAKKLLHETEENKDMQSKKQPKGKRILIQEVEDLDDEPETESCLLVGGESAAEKGEMGNAQRKFPGRGDGGLQTEEKTPSTAKKAQTKRGSSEKGSYQGAKEQGQVNEFQRNESYAGDQTSPSSSGTDSSRPDVPVDSGALPPDIARLKSQGNELFKSGQFSEALLKYTQAINDFTEAEIDSPGDLSILYSNRAACFLKDGNCSDCIQDSTRALELQPFSVKPLLRRAMAYESLERYRQAYVDYKTVLQIDSGVQSANDSVNRITRLLIDQDGHNWREKLPDIPAVPLSAQQNRWEGTSANYEQTQQKTKGFGGSKPVQDTGKKTEALFLSHKQEGNDFVKKGQYKDALGKYTECLKLKSSECAIYTNRALCNLKLNQYEEAKQDCDSALQLEPSNMKAFYRRAMAHKGLQNYAYCMDDLKEVLRLDPKVAEAEKELQEAAELLSKRSVAPDSQEKQRKKIQIQEVNDSDEEETENTRDRNDGKEVNRHVGTGDNQINHCGSENMFPLQPTNAYEFGQALNAVKSKEDIAACAKLLCSVEPENLPSLMSNKLEVDSFTIIIQALDNHLLQKDPILVYRHLVHLHEAERFKMVSLLLGKTEKEQVKQLFDHLSTVESVQFTSDDIQNLAKHYLF</sequence>
<keyword evidence="4 5" id="KW-0802">TPR repeat</keyword>
<evidence type="ECO:0000313" key="8">
    <source>
        <dbReference type="EMBL" id="KAK1173274.1"/>
    </source>
</evidence>
<evidence type="ECO:0000256" key="6">
    <source>
        <dbReference type="SAM" id="MobiDB-lite"/>
    </source>
</evidence>
<feature type="repeat" description="TPR" evidence="5">
    <location>
        <begin position="674"/>
        <end position="707"/>
    </location>
</feature>
<evidence type="ECO:0000259" key="7">
    <source>
        <dbReference type="Pfam" id="PF13877"/>
    </source>
</evidence>
<reference evidence="8" key="1">
    <citation type="submission" date="2022-02" db="EMBL/GenBank/DDBJ databases">
        <title>Atlantic sturgeon de novo genome assembly.</title>
        <authorList>
            <person name="Stock M."/>
            <person name="Klopp C."/>
            <person name="Guiguen Y."/>
            <person name="Cabau C."/>
            <person name="Parinello H."/>
            <person name="Santidrian Yebra-Pimentel E."/>
            <person name="Kuhl H."/>
            <person name="Dirks R.P."/>
            <person name="Guessner J."/>
            <person name="Wuertz S."/>
            <person name="Du K."/>
            <person name="Schartl M."/>
        </authorList>
    </citation>
    <scope>NUCLEOTIDE SEQUENCE</scope>
    <source>
        <strain evidence="8">STURGEONOMICS-FGT-2020</strain>
        <tissue evidence="8">Whole blood</tissue>
    </source>
</reference>
<dbReference type="GO" id="GO:0005829">
    <property type="term" value="C:cytosol"/>
    <property type="evidence" value="ECO:0007669"/>
    <property type="project" value="TreeGrafter"/>
</dbReference>
<dbReference type="InterPro" id="IPR011990">
    <property type="entry name" value="TPR-like_helical_dom_sf"/>
</dbReference>
<dbReference type="Pfam" id="PF13174">
    <property type="entry name" value="TPR_6"/>
    <property type="match status" value="1"/>
</dbReference>
<dbReference type="InterPro" id="IPR019734">
    <property type="entry name" value="TPR_rpt"/>
</dbReference>
<dbReference type="AlphaFoldDB" id="A0AAD8GFI5"/>
<evidence type="ECO:0000256" key="2">
    <source>
        <dbReference type="ARBA" id="ARBA00022490"/>
    </source>
</evidence>
<dbReference type="SUPFAM" id="SSF48452">
    <property type="entry name" value="TPR-like"/>
    <property type="match status" value="3"/>
</dbReference>
<comment type="subcellular location">
    <subcellularLocation>
        <location evidence="1">Cytoplasm</location>
    </subcellularLocation>
</comment>
<dbReference type="Gene3D" id="1.25.40.10">
    <property type="entry name" value="Tetratricopeptide repeat domain"/>
    <property type="match status" value="3"/>
</dbReference>
<feature type="compositionally biased region" description="Polar residues" evidence="6">
    <location>
        <begin position="415"/>
        <end position="424"/>
    </location>
</feature>
<dbReference type="PANTHER" id="PTHR45984">
    <property type="entry name" value="RNA (RNA) POLYMERASE II ASSOCIATED PROTEIN HOMOLOG"/>
    <property type="match status" value="1"/>
</dbReference>
<feature type="repeat" description="TPR" evidence="5">
    <location>
        <begin position="243"/>
        <end position="276"/>
    </location>
</feature>
<name>A0AAD8GFI5_ACIOX</name>
<dbReference type="PANTHER" id="PTHR45984:SF3">
    <property type="entry name" value="SPERM-ASSOCIATED ANTIGEN 1"/>
    <property type="match status" value="1"/>
</dbReference>
<keyword evidence="2" id="KW-0963">Cytoplasm</keyword>
<dbReference type="Proteomes" id="UP001230051">
    <property type="component" value="Unassembled WGS sequence"/>
</dbReference>
<comment type="caution">
    <text evidence="8">The sequence shown here is derived from an EMBL/GenBank/DDBJ whole genome shotgun (WGS) entry which is preliminary data.</text>
</comment>
<evidence type="ECO:0000256" key="1">
    <source>
        <dbReference type="ARBA" id="ARBA00004496"/>
    </source>
</evidence>
<feature type="compositionally biased region" description="Basic and acidic residues" evidence="6">
    <location>
        <begin position="316"/>
        <end position="328"/>
    </location>
</feature>
<evidence type="ECO:0000256" key="4">
    <source>
        <dbReference type="ARBA" id="ARBA00022803"/>
    </source>
</evidence>
<organism evidence="8 9">
    <name type="scientific">Acipenser oxyrinchus oxyrinchus</name>
    <dbReference type="NCBI Taxonomy" id="40147"/>
    <lineage>
        <taxon>Eukaryota</taxon>
        <taxon>Metazoa</taxon>
        <taxon>Chordata</taxon>
        <taxon>Craniata</taxon>
        <taxon>Vertebrata</taxon>
        <taxon>Euteleostomi</taxon>
        <taxon>Actinopterygii</taxon>
        <taxon>Chondrostei</taxon>
        <taxon>Acipenseriformes</taxon>
        <taxon>Acipenseridae</taxon>
        <taxon>Acipenser</taxon>
    </lineage>
</organism>
<feature type="region of interest" description="Disordered" evidence="6">
    <location>
        <begin position="129"/>
        <end position="149"/>
    </location>
</feature>
<dbReference type="Pfam" id="PF13877">
    <property type="entry name" value="RPAP3_C"/>
    <property type="match status" value="1"/>
</dbReference>
<dbReference type="EMBL" id="JAGXEW010000003">
    <property type="protein sequence ID" value="KAK1173274.1"/>
    <property type="molecule type" value="Genomic_DNA"/>
</dbReference>
<dbReference type="Pfam" id="PF00515">
    <property type="entry name" value="TPR_1"/>
    <property type="match status" value="1"/>
</dbReference>
<dbReference type="SMART" id="SM00028">
    <property type="entry name" value="TPR"/>
    <property type="match status" value="9"/>
</dbReference>